<dbReference type="AlphaFoldDB" id="A0A2T0X1D8"/>
<dbReference type="OrthoDB" id="7867825at2"/>
<organism evidence="2 3">
    <name type="scientific">Hasllibacter halocynthiae</name>
    <dbReference type="NCBI Taxonomy" id="595589"/>
    <lineage>
        <taxon>Bacteria</taxon>
        <taxon>Pseudomonadati</taxon>
        <taxon>Pseudomonadota</taxon>
        <taxon>Alphaproteobacteria</taxon>
        <taxon>Rhodobacterales</taxon>
        <taxon>Roseobacteraceae</taxon>
        <taxon>Hasllibacter</taxon>
    </lineage>
</organism>
<proteinExistence type="predicted"/>
<evidence type="ECO:0000256" key="1">
    <source>
        <dbReference type="SAM" id="SignalP"/>
    </source>
</evidence>
<evidence type="ECO:0008006" key="4">
    <source>
        <dbReference type="Google" id="ProtNLM"/>
    </source>
</evidence>
<keyword evidence="1" id="KW-0732">Signal</keyword>
<evidence type="ECO:0000313" key="2">
    <source>
        <dbReference type="EMBL" id="PRY92737.1"/>
    </source>
</evidence>
<reference evidence="2 3" key="1">
    <citation type="submission" date="2018-03" db="EMBL/GenBank/DDBJ databases">
        <title>Genomic Encyclopedia of Archaeal and Bacterial Type Strains, Phase II (KMG-II): from individual species to whole genera.</title>
        <authorList>
            <person name="Goeker M."/>
        </authorList>
    </citation>
    <scope>NUCLEOTIDE SEQUENCE [LARGE SCALE GENOMIC DNA]</scope>
    <source>
        <strain evidence="2 3">DSM 29318</strain>
    </source>
</reference>
<comment type="caution">
    <text evidence="2">The sequence shown here is derived from an EMBL/GenBank/DDBJ whole genome shotgun (WGS) entry which is preliminary data.</text>
</comment>
<gene>
    <name evidence="2" type="ORF">BCF33_1591</name>
</gene>
<name>A0A2T0X1D8_9RHOB</name>
<accession>A0A2T0X1D8</accession>
<protein>
    <recommendedName>
        <fullName evidence="4">Beta-lactamase</fullName>
    </recommendedName>
</protein>
<dbReference type="EMBL" id="PVTT01000002">
    <property type="protein sequence ID" value="PRY92737.1"/>
    <property type="molecule type" value="Genomic_DNA"/>
</dbReference>
<evidence type="ECO:0000313" key="3">
    <source>
        <dbReference type="Proteomes" id="UP000238801"/>
    </source>
</evidence>
<dbReference type="RefSeq" id="WP_106160411.1">
    <property type="nucleotide sequence ID" value="NZ_PVTT01000002.1"/>
</dbReference>
<dbReference type="Proteomes" id="UP000238801">
    <property type="component" value="Unassembled WGS sequence"/>
</dbReference>
<keyword evidence="3" id="KW-1185">Reference proteome</keyword>
<sequence length="103" mass="10317">MRRALAFLALLGGCASAGTAPVATAPAPVPAATGVEIPGTGREIGFGRTLESAEASLARLYGAPERRACAGGAILVSEGIELHFTGFGFSGWRTPAASRGTLC</sequence>
<feature type="chain" id="PRO_5015448635" description="Beta-lactamase" evidence="1">
    <location>
        <begin position="20"/>
        <end position="103"/>
    </location>
</feature>
<feature type="signal peptide" evidence="1">
    <location>
        <begin position="1"/>
        <end position="19"/>
    </location>
</feature>